<dbReference type="RefSeq" id="WP_154623830.1">
    <property type="nucleotide sequence ID" value="NZ_CP095443.1"/>
</dbReference>
<proteinExistence type="predicted"/>
<dbReference type="Proteomes" id="UP001495779">
    <property type="component" value="Unassembled WGS sequence"/>
</dbReference>
<evidence type="ECO:0000313" key="2">
    <source>
        <dbReference type="EMBL" id="MER5078511.1"/>
    </source>
</evidence>
<dbReference type="NCBIfam" id="NF041435">
    <property type="entry name" value="UmoD"/>
    <property type="match status" value="1"/>
</dbReference>
<accession>A0AAI9MTQ1</accession>
<protein>
    <submittedName>
        <fullName evidence="1">Uncharacterized protein</fullName>
    </submittedName>
</protein>
<reference evidence="1" key="2">
    <citation type="submission" date="2024-02" db="EMBL/GenBank/DDBJ databases">
        <authorList>
            <consortium name="Clinical and Environmental Microbiology Branch: Whole genome sequencing antimicrobial resistance pathogens in the healthcare setting"/>
        </authorList>
    </citation>
    <scope>NUCLEOTIDE SEQUENCE</scope>
    <source>
        <strain evidence="1">2020GO-00142</strain>
    </source>
</reference>
<evidence type="ECO:0000313" key="3">
    <source>
        <dbReference type="Proteomes" id="UP001495779"/>
    </source>
</evidence>
<organism evidence="1">
    <name type="scientific">Providencia stuartii</name>
    <dbReference type="NCBI Taxonomy" id="588"/>
    <lineage>
        <taxon>Bacteria</taxon>
        <taxon>Pseudomonadati</taxon>
        <taxon>Pseudomonadota</taxon>
        <taxon>Gammaproteobacteria</taxon>
        <taxon>Enterobacterales</taxon>
        <taxon>Morganellaceae</taxon>
        <taxon>Providencia</taxon>
    </lineage>
</organism>
<evidence type="ECO:0000313" key="1">
    <source>
        <dbReference type="EMBL" id="EMP9431112.1"/>
    </source>
</evidence>
<name>A0AAI9MTQ1_PROST</name>
<reference evidence="2 3" key="1">
    <citation type="submission" date="2021-04" db="EMBL/GenBank/DDBJ databases">
        <title>Determining the burden of carbapenem-resistant Enterobacterales from a tertiary public heath setting in Bangladesh: a clinical, epidemiological, and molecular study.</title>
        <authorList>
            <person name="Farzana R."/>
            <person name="Walsh T.R."/>
        </authorList>
    </citation>
    <scope>NUCLEOTIDE SEQUENCE [LARGE SCALE GENOMIC DNA]</scope>
    <source>
        <strain evidence="2">Dmpro_s316</strain>
        <strain evidence="3">dmpro_s316</strain>
    </source>
</reference>
<sequence length="200" mass="22553">MKLTYKFLLAAIAICLIIIASIVSLSWSEKPTKHATVLSIEPIKSHRLIEHENCSFMGVLDGFNQAYLSRYHPAQSECKMVFMIQTLQSQSLPKLVDREYRSCVITEKVEQIIVGYDVVYRIGNTLGKVRTAYEPGLLIPLDQKGRLDLSASSNELCDVARSDANALIPFYCVKNDEKVSNTFNNAVEIYPGKNTYAYFD</sequence>
<dbReference type="EMBL" id="AAZDVE040000001">
    <property type="protein sequence ID" value="EMP9431112.1"/>
    <property type="molecule type" value="Genomic_DNA"/>
</dbReference>
<dbReference type="AlphaFoldDB" id="A0AAI9MTQ1"/>
<gene>
    <name evidence="1" type="ORF">JRA39_000097</name>
    <name evidence="2" type="ORF">KDV35_16845</name>
</gene>
<comment type="caution">
    <text evidence="1">The sequence shown here is derived from an EMBL/GenBank/DDBJ whole genome shotgun (WGS) entry which is preliminary data.</text>
</comment>
<dbReference type="EMBL" id="JAGSRH010000031">
    <property type="protein sequence ID" value="MER5078511.1"/>
    <property type="molecule type" value="Genomic_DNA"/>
</dbReference>